<proteinExistence type="predicted"/>
<dbReference type="Proteomes" id="UP000693946">
    <property type="component" value="Linkage Group LG12"/>
</dbReference>
<organism evidence="2 3">
    <name type="scientific">Solea senegalensis</name>
    <name type="common">Senegalese sole</name>
    <dbReference type="NCBI Taxonomy" id="28829"/>
    <lineage>
        <taxon>Eukaryota</taxon>
        <taxon>Metazoa</taxon>
        <taxon>Chordata</taxon>
        <taxon>Craniata</taxon>
        <taxon>Vertebrata</taxon>
        <taxon>Euteleostomi</taxon>
        <taxon>Actinopterygii</taxon>
        <taxon>Neopterygii</taxon>
        <taxon>Teleostei</taxon>
        <taxon>Neoteleostei</taxon>
        <taxon>Acanthomorphata</taxon>
        <taxon>Carangaria</taxon>
        <taxon>Pleuronectiformes</taxon>
        <taxon>Pleuronectoidei</taxon>
        <taxon>Soleidae</taxon>
        <taxon>Solea</taxon>
    </lineage>
</organism>
<protein>
    <submittedName>
        <fullName evidence="2">Uncharacterized protein</fullName>
    </submittedName>
</protein>
<keyword evidence="3" id="KW-1185">Reference proteome</keyword>
<accession>A0AAV6SME7</accession>
<evidence type="ECO:0000256" key="1">
    <source>
        <dbReference type="SAM" id="MobiDB-lite"/>
    </source>
</evidence>
<dbReference type="AlphaFoldDB" id="A0AAV6SME7"/>
<comment type="caution">
    <text evidence="2">The sequence shown here is derived from an EMBL/GenBank/DDBJ whole genome shotgun (WGS) entry which is preliminary data.</text>
</comment>
<dbReference type="EMBL" id="JAGKHQ010000004">
    <property type="protein sequence ID" value="KAG7518444.1"/>
    <property type="molecule type" value="Genomic_DNA"/>
</dbReference>
<gene>
    <name evidence="2" type="ORF">JOB18_034386</name>
</gene>
<reference evidence="2 3" key="1">
    <citation type="journal article" date="2021" name="Sci. Rep.">
        <title>Chromosome anchoring in Senegalese sole (Solea senegalensis) reveals sex-associated markers and genome rearrangements in flatfish.</title>
        <authorList>
            <person name="Guerrero-Cozar I."/>
            <person name="Gomez-Garrido J."/>
            <person name="Berbel C."/>
            <person name="Martinez-Blanch J.F."/>
            <person name="Alioto T."/>
            <person name="Claros M.G."/>
            <person name="Gagnaire P.A."/>
            <person name="Manchado M."/>
        </authorList>
    </citation>
    <scope>NUCLEOTIDE SEQUENCE [LARGE SCALE GENOMIC DNA]</scope>
    <source>
        <strain evidence="2">Sse05_10M</strain>
    </source>
</reference>
<evidence type="ECO:0000313" key="2">
    <source>
        <dbReference type="EMBL" id="KAG7518444.1"/>
    </source>
</evidence>
<name>A0AAV6SME7_SOLSE</name>
<feature type="region of interest" description="Disordered" evidence="1">
    <location>
        <begin position="23"/>
        <end position="64"/>
    </location>
</feature>
<sequence>MQKSRETNHIIRLKPLALLEQSKEKPRFFPSQLRPNREEQKRWLKRKKPGKFFSQTGRVPTKLA</sequence>
<evidence type="ECO:0000313" key="3">
    <source>
        <dbReference type="Proteomes" id="UP000693946"/>
    </source>
</evidence>